<dbReference type="OrthoDB" id="3437016at2759"/>
<evidence type="ECO:0000313" key="3">
    <source>
        <dbReference type="Proteomes" id="UP000279259"/>
    </source>
</evidence>
<dbReference type="Proteomes" id="UP000279259">
    <property type="component" value="Unassembled WGS sequence"/>
</dbReference>
<feature type="region of interest" description="Disordered" evidence="1">
    <location>
        <begin position="25"/>
        <end position="65"/>
    </location>
</feature>
<organism evidence="2 3">
    <name type="scientific">Saitozyma podzolica</name>
    <dbReference type="NCBI Taxonomy" id="1890683"/>
    <lineage>
        <taxon>Eukaryota</taxon>
        <taxon>Fungi</taxon>
        <taxon>Dikarya</taxon>
        <taxon>Basidiomycota</taxon>
        <taxon>Agaricomycotina</taxon>
        <taxon>Tremellomycetes</taxon>
        <taxon>Tremellales</taxon>
        <taxon>Trimorphomycetaceae</taxon>
        <taxon>Saitozyma</taxon>
    </lineage>
</organism>
<gene>
    <name evidence="2" type="ORF">EHS25_006374</name>
</gene>
<feature type="compositionally biased region" description="Basic and acidic residues" evidence="1">
    <location>
        <begin position="164"/>
        <end position="180"/>
    </location>
</feature>
<evidence type="ECO:0008006" key="4">
    <source>
        <dbReference type="Google" id="ProtNLM"/>
    </source>
</evidence>
<dbReference type="AlphaFoldDB" id="A0A427YRS8"/>
<keyword evidence="3" id="KW-1185">Reference proteome</keyword>
<sequence>MSAIIITQASAPGERTRLLGYGAASASATASNPTKSNGRSYRPYTSSSSSSIGPSSPSSPSPAYASGIATPSSTEILLRSRPLKDSISLPRFVLVCAGIWSANFVFAFQSTAIPTLAPGISSGFEHAELSSYLGSVFALANTAGKCRGGVGGVWRTGMRFSEEIQRGEAARRGSEDKTDETGGPTRRVRGE</sequence>
<evidence type="ECO:0000313" key="2">
    <source>
        <dbReference type="EMBL" id="RSH93726.1"/>
    </source>
</evidence>
<reference evidence="2 3" key="1">
    <citation type="submission" date="2018-11" db="EMBL/GenBank/DDBJ databases">
        <title>Genome sequence of Saitozyma podzolica DSM 27192.</title>
        <authorList>
            <person name="Aliyu H."/>
            <person name="Gorte O."/>
            <person name="Ochsenreither K."/>
        </authorList>
    </citation>
    <scope>NUCLEOTIDE SEQUENCE [LARGE SCALE GENOMIC DNA]</scope>
    <source>
        <strain evidence="2 3">DSM 27192</strain>
    </source>
</reference>
<evidence type="ECO:0000256" key="1">
    <source>
        <dbReference type="SAM" id="MobiDB-lite"/>
    </source>
</evidence>
<feature type="region of interest" description="Disordered" evidence="1">
    <location>
        <begin position="164"/>
        <end position="191"/>
    </location>
</feature>
<proteinExistence type="predicted"/>
<name>A0A427YRS8_9TREE</name>
<comment type="caution">
    <text evidence="2">The sequence shown here is derived from an EMBL/GenBank/DDBJ whole genome shotgun (WGS) entry which is preliminary data.</text>
</comment>
<feature type="compositionally biased region" description="Low complexity" evidence="1">
    <location>
        <begin position="38"/>
        <end position="65"/>
    </location>
</feature>
<protein>
    <recommendedName>
        <fullName evidence="4">Major facilitator superfamily (MFS) profile domain-containing protein</fullName>
    </recommendedName>
</protein>
<accession>A0A427YRS8</accession>
<dbReference type="EMBL" id="RSCD01000003">
    <property type="protein sequence ID" value="RSH93726.1"/>
    <property type="molecule type" value="Genomic_DNA"/>
</dbReference>